<dbReference type="EMBL" id="UYYA01004268">
    <property type="protein sequence ID" value="VDM60836.1"/>
    <property type="molecule type" value="Genomic_DNA"/>
</dbReference>
<keyword evidence="2" id="KW-1185">Reference proteome</keyword>
<organism evidence="3">
    <name type="scientific">Angiostrongylus costaricensis</name>
    <name type="common">Nematode worm</name>
    <dbReference type="NCBI Taxonomy" id="334426"/>
    <lineage>
        <taxon>Eukaryota</taxon>
        <taxon>Metazoa</taxon>
        <taxon>Ecdysozoa</taxon>
        <taxon>Nematoda</taxon>
        <taxon>Chromadorea</taxon>
        <taxon>Rhabditida</taxon>
        <taxon>Rhabditina</taxon>
        <taxon>Rhabditomorpha</taxon>
        <taxon>Strongyloidea</taxon>
        <taxon>Metastrongylidae</taxon>
        <taxon>Angiostrongylus</taxon>
    </lineage>
</organism>
<evidence type="ECO:0000313" key="1">
    <source>
        <dbReference type="EMBL" id="VDM60836.1"/>
    </source>
</evidence>
<dbReference type="AlphaFoldDB" id="A0A0R3PTU9"/>
<name>A0A0R3PTU9_ANGCS</name>
<protein>
    <submittedName>
        <fullName evidence="1 3">Uncharacterized protein</fullName>
    </submittedName>
</protein>
<evidence type="ECO:0000313" key="3">
    <source>
        <dbReference type="WBParaSite" id="ACOC_0000925001-mRNA-1"/>
    </source>
</evidence>
<reference evidence="3" key="1">
    <citation type="submission" date="2017-02" db="UniProtKB">
        <authorList>
            <consortium name="WormBaseParasite"/>
        </authorList>
    </citation>
    <scope>IDENTIFICATION</scope>
</reference>
<dbReference type="WBParaSite" id="ACOC_0000925001-mRNA-1">
    <property type="protein sequence ID" value="ACOC_0000925001-mRNA-1"/>
    <property type="gene ID" value="ACOC_0000925001"/>
</dbReference>
<dbReference type="Proteomes" id="UP000267027">
    <property type="component" value="Unassembled WGS sequence"/>
</dbReference>
<proteinExistence type="predicted"/>
<sequence length="80" mass="8592">MCGYDRGCKAALDRAKRVAPHHTGSEAPCLARLRRPAVRTPSAANQGLTPPQHNIAGFYFCDTLTLTSQCFFAVVAVALC</sequence>
<evidence type="ECO:0000313" key="2">
    <source>
        <dbReference type="Proteomes" id="UP000267027"/>
    </source>
</evidence>
<reference evidence="1 2" key="2">
    <citation type="submission" date="2018-11" db="EMBL/GenBank/DDBJ databases">
        <authorList>
            <consortium name="Pathogen Informatics"/>
        </authorList>
    </citation>
    <scope>NUCLEOTIDE SEQUENCE [LARGE SCALE GENOMIC DNA]</scope>
    <source>
        <strain evidence="1 2">Costa Rica</strain>
    </source>
</reference>
<gene>
    <name evidence="1" type="ORF">ACOC_LOCUS9251</name>
</gene>
<accession>A0A0R3PTU9</accession>